<dbReference type="RefSeq" id="WP_189606244.1">
    <property type="nucleotide sequence ID" value="NZ_BMXB01000023.1"/>
</dbReference>
<evidence type="ECO:0000313" key="9">
    <source>
        <dbReference type="EMBL" id="GHA50291.1"/>
    </source>
</evidence>
<dbReference type="GO" id="GO:0016780">
    <property type="term" value="F:phosphotransferase activity, for other substituted phosphate groups"/>
    <property type="evidence" value="ECO:0007669"/>
    <property type="project" value="TreeGrafter"/>
</dbReference>
<dbReference type="Gene3D" id="3.40.50.720">
    <property type="entry name" value="NAD(P)-binding Rossmann-like Domain"/>
    <property type="match status" value="1"/>
</dbReference>
<organism evidence="9 10">
    <name type="scientific">Salinimicrobium marinum</name>
    <dbReference type="NCBI Taxonomy" id="680283"/>
    <lineage>
        <taxon>Bacteria</taxon>
        <taxon>Pseudomonadati</taxon>
        <taxon>Bacteroidota</taxon>
        <taxon>Flavobacteriia</taxon>
        <taxon>Flavobacteriales</taxon>
        <taxon>Flavobacteriaceae</taxon>
        <taxon>Salinimicrobium</taxon>
    </lineage>
</organism>
<feature type="transmembrane region" description="Helical" evidence="7">
    <location>
        <begin position="277"/>
        <end position="303"/>
    </location>
</feature>
<evidence type="ECO:0000256" key="2">
    <source>
        <dbReference type="ARBA" id="ARBA00006464"/>
    </source>
</evidence>
<dbReference type="EMBL" id="BMXB01000023">
    <property type="protein sequence ID" value="GHA50291.1"/>
    <property type="molecule type" value="Genomic_DNA"/>
</dbReference>
<dbReference type="PANTHER" id="PTHR30576:SF0">
    <property type="entry name" value="UNDECAPRENYL-PHOSPHATE N-ACETYLGALACTOSAMINYL 1-PHOSPHATE TRANSFERASE-RELATED"/>
    <property type="match status" value="1"/>
</dbReference>
<dbReference type="InterPro" id="IPR017475">
    <property type="entry name" value="EPS_sugar_tfrase"/>
</dbReference>
<dbReference type="InterPro" id="IPR003362">
    <property type="entry name" value="Bact_transf"/>
</dbReference>
<evidence type="ECO:0000256" key="6">
    <source>
        <dbReference type="ARBA" id="ARBA00023136"/>
    </source>
</evidence>
<dbReference type="Proteomes" id="UP000610456">
    <property type="component" value="Unassembled WGS sequence"/>
</dbReference>
<proteinExistence type="inferred from homology"/>
<feature type="domain" description="Bacterial sugar transferase" evidence="8">
    <location>
        <begin position="276"/>
        <end position="457"/>
    </location>
</feature>
<feature type="transmembrane region" description="Helical" evidence="7">
    <location>
        <begin position="48"/>
        <end position="68"/>
    </location>
</feature>
<evidence type="ECO:0000259" key="8">
    <source>
        <dbReference type="Pfam" id="PF02397"/>
    </source>
</evidence>
<reference evidence="9" key="1">
    <citation type="journal article" date="2014" name="Int. J. Syst. Evol. Microbiol.">
        <title>Complete genome sequence of Corynebacterium casei LMG S-19264T (=DSM 44701T), isolated from a smear-ripened cheese.</title>
        <authorList>
            <consortium name="US DOE Joint Genome Institute (JGI-PGF)"/>
            <person name="Walter F."/>
            <person name="Albersmeier A."/>
            <person name="Kalinowski J."/>
            <person name="Ruckert C."/>
        </authorList>
    </citation>
    <scope>NUCLEOTIDE SEQUENCE</scope>
    <source>
        <strain evidence="9">KCTC 12719</strain>
    </source>
</reference>
<evidence type="ECO:0000256" key="4">
    <source>
        <dbReference type="ARBA" id="ARBA00022692"/>
    </source>
</evidence>
<dbReference type="PANTHER" id="PTHR30576">
    <property type="entry name" value="COLANIC BIOSYNTHESIS UDP-GLUCOSE LIPID CARRIER TRANSFERASE"/>
    <property type="match status" value="1"/>
</dbReference>
<comment type="caution">
    <text evidence="9">The sequence shown here is derived from an EMBL/GenBank/DDBJ whole genome shotgun (WGS) entry which is preliminary data.</text>
</comment>
<accession>A0A918SN74</accession>
<feature type="transmembrane region" description="Helical" evidence="7">
    <location>
        <begin position="113"/>
        <end position="133"/>
    </location>
</feature>
<keyword evidence="6 7" id="KW-0472">Membrane</keyword>
<reference evidence="9" key="2">
    <citation type="submission" date="2020-09" db="EMBL/GenBank/DDBJ databases">
        <authorList>
            <person name="Sun Q."/>
            <person name="Kim S."/>
        </authorList>
    </citation>
    <scope>NUCLEOTIDE SEQUENCE</scope>
    <source>
        <strain evidence="9">KCTC 12719</strain>
    </source>
</reference>
<keyword evidence="10" id="KW-1185">Reference proteome</keyword>
<comment type="similarity">
    <text evidence="2">Belongs to the bacterial sugar transferase family.</text>
</comment>
<evidence type="ECO:0000256" key="5">
    <source>
        <dbReference type="ARBA" id="ARBA00022989"/>
    </source>
</evidence>
<dbReference type="NCBIfam" id="TIGR03025">
    <property type="entry name" value="EPS_sugtrans"/>
    <property type="match status" value="1"/>
</dbReference>
<dbReference type="AlphaFoldDB" id="A0A918SN74"/>
<keyword evidence="3 9" id="KW-0808">Transferase</keyword>
<dbReference type="Pfam" id="PF02397">
    <property type="entry name" value="Bac_transf"/>
    <property type="match status" value="1"/>
</dbReference>
<keyword evidence="5 7" id="KW-1133">Transmembrane helix</keyword>
<evidence type="ECO:0000256" key="1">
    <source>
        <dbReference type="ARBA" id="ARBA00004141"/>
    </source>
</evidence>
<feature type="transmembrane region" description="Helical" evidence="7">
    <location>
        <begin position="16"/>
        <end position="36"/>
    </location>
</feature>
<keyword evidence="4 7" id="KW-0812">Transmembrane</keyword>
<comment type="subcellular location">
    <subcellularLocation>
        <location evidence="1">Membrane</location>
        <topology evidence="1">Multi-pass membrane protein</topology>
    </subcellularLocation>
</comment>
<protein>
    <submittedName>
        <fullName evidence="9">Sugar transferase</fullName>
    </submittedName>
</protein>
<dbReference type="GO" id="GO:0016020">
    <property type="term" value="C:membrane"/>
    <property type="evidence" value="ECO:0007669"/>
    <property type="project" value="UniProtKB-SubCell"/>
</dbReference>
<sequence>MPRKQNIHFEISERKILLRIFDVFWVLFTLYLVGIFSRFEYFNINPDFWTWGVVLALYLTVFSSVFELYDLQKASKFDTVLKNVILTTSVTVLFFLLTPFLTPVLPENRVQILYFYISIISALLLWRFAYIALVSSPRFYKRVLIINDSFDVDVIANQLQQSDPHYNIIGYINSGDYSGGKSVFQSGLLRFSDEKLTNIVKENGITEILISGDHTKSGLNEELLGLLKSGFPVKDYYEVYEEKTGRIPVQHIEKDFYKFFYFSKINDNKFYIFFHRLVDVVVASFGMIIGLILVPLIMVGNFFGNKGSLFYRQERVGKNGEHFHILKFRTMGYDAEQNGAQWAQKNDIRVTKFGKFLRRTRLDEFPQFYNIFVGEMSLIGPRPERPVFVEELSEMIPFYDTRHVIKPGLTGWAQVMAEYGNSHGDSLEKLQYDLYYIKHRNLFLDINILVKTLSTIIFFRGQ</sequence>
<gene>
    <name evidence="9" type="ORF">GCM10007103_33770</name>
</gene>
<evidence type="ECO:0000256" key="3">
    <source>
        <dbReference type="ARBA" id="ARBA00022679"/>
    </source>
</evidence>
<evidence type="ECO:0000313" key="10">
    <source>
        <dbReference type="Proteomes" id="UP000610456"/>
    </source>
</evidence>
<feature type="transmembrane region" description="Helical" evidence="7">
    <location>
        <begin position="80"/>
        <end position="101"/>
    </location>
</feature>
<evidence type="ECO:0000256" key="7">
    <source>
        <dbReference type="SAM" id="Phobius"/>
    </source>
</evidence>
<name>A0A918SN74_9FLAO</name>